<dbReference type="RefSeq" id="WP_124028021.1">
    <property type="nucleotide sequence ID" value="NZ_JBHRSN010000006.1"/>
</dbReference>
<organism evidence="2 3">
    <name type="scientific">Alteromonas sediminis</name>
    <dbReference type="NCBI Taxonomy" id="2259342"/>
    <lineage>
        <taxon>Bacteria</taxon>
        <taxon>Pseudomonadati</taxon>
        <taxon>Pseudomonadota</taxon>
        <taxon>Gammaproteobacteria</taxon>
        <taxon>Alteromonadales</taxon>
        <taxon>Alteromonadaceae</taxon>
        <taxon>Alteromonas/Salinimonas group</taxon>
        <taxon>Alteromonas</taxon>
    </lineage>
</organism>
<comment type="caution">
    <text evidence="2">The sequence shown here is derived from an EMBL/GenBank/DDBJ whole genome shotgun (WGS) entry which is preliminary data.</text>
</comment>
<reference evidence="2 3" key="1">
    <citation type="submission" date="2018-11" db="EMBL/GenBank/DDBJ databases">
        <authorList>
            <person name="Ye M.-Q."/>
            <person name="Du Z.-J."/>
        </authorList>
    </citation>
    <scope>NUCLEOTIDE SEQUENCE [LARGE SCALE GENOMIC DNA]</scope>
    <source>
        <strain evidence="2 3">U0105</strain>
    </source>
</reference>
<dbReference type="AlphaFoldDB" id="A0A3N5Z7J7"/>
<name>A0A3N5Z7J7_9ALTE</name>
<evidence type="ECO:0000256" key="1">
    <source>
        <dbReference type="SAM" id="Phobius"/>
    </source>
</evidence>
<accession>A0A3N5Z7J7</accession>
<evidence type="ECO:0000313" key="3">
    <source>
        <dbReference type="Proteomes" id="UP000275281"/>
    </source>
</evidence>
<evidence type="ECO:0000313" key="2">
    <source>
        <dbReference type="EMBL" id="RPJ66664.1"/>
    </source>
</evidence>
<protein>
    <submittedName>
        <fullName evidence="2">Uncharacterized protein</fullName>
    </submittedName>
</protein>
<dbReference type="EMBL" id="RPOK01000003">
    <property type="protein sequence ID" value="RPJ66664.1"/>
    <property type="molecule type" value="Genomic_DNA"/>
</dbReference>
<proteinExistence type="predicted"/>
<sequence length="94" mass="10302">MKSFLFAVILALLSRLFMPSFGFTWGDIALCTFIGIIFFTPAIYSLSAKTVYIAGGQHTPDDSPLMFYSVQLFSAFVGALILLLPLNIGIFALQ</sequence>
<gene>
    <name evidence="2" type="ORF">DRW07_11330</name>
</gene>
<feature type="transmembrane region" description="Helical" evidence="1">
    <location>
        <begin position="65"/>
        <end position="93"/>
    </location>
</feature>
<keyword evidence="1" id="KW-0812">Transmembrane</keyword>
<keyword evidence="3" id="KW-1185">Reference proteome</keyword>
<feature type="transmembrane region" description="Helical" evidence="1">
    <location>
        <begin position="32"/>
        <end position="53"/>
    </location>
</feature>
<dbReference type="Proteomes" id="UP000275281">
    <property type="component" value="Unassembled WGS sequence"/>
</dbReference>
<keyword evidence="1" id="KW-1133">Transmembrane helix</keyword>
<keyword evidence="1" id="KW-0472">Membrane</keyword>